<dbReference type="EMBL" id="PVRR01000005">
    <property type="protein sequence ID" value="PRT38293.1"/>
    <property type="molecule type" value="Genomic_DNA"/>
</dbReference>
<accession>A0ABX5DQ53</accession>
<reference evidence="2 3" key="1">
    <citation type="submission" date="2018-03" db="EMBL/GenBank/DDBJ databases">
        <title>Genotypic and phenotypic analysis of antagonistic Bacillus spp. isolated from rhizosphere soil of plants in Tibet.</title>
        <authorList>
            <person name="Borriss R."/>
            <person name="Lasch P."/>
            <person name="Wu L."/>
            <person name="Wu H."/>
            <person name="Gao X."/>
        </authorList>
    </citation>
    <scope>NUCLEOTIDE SEQUENCE [LARGE SCALE GENOMIC DNA]</scope>
    <source>
        <strain evidence="2 3">NMSW16</strain>
    </source>
</reference>
<dbReference type="CDD" id="cd00093">
    <property type="entry name" value="HTH_XRE"/>
    <property type="match status" value="1"/>
</dbReference>
<gene>
    <name evidence="2" type="ORF">C6357_21435</name>
</gene>
<dbReference type="Proteomes" id="UP000239236">
    <property type="component" value="Unassembled WGS sequence"/>
</dbReference>
<sequence length="71" mass="8175">MGVIRKVNLKKIKDLRKEQKITLEEMSKILGYDSPNGYHYIEKGRSKFSAEALAQVADILKVTIDSLFFEK</sequence>
<dbReference type="InterPro" id="IPR010982">
    <property type="entry name" value="Lambda_DNA-bd_dom_sf"/>
</dbReference>
<evidence type="ECO:0000259" key="1">
    <source>
        <dbReference type="PROSITE" id="PS50943"/>
    </source>
</evidence>
<name>A0ABX5DQ53_9BACI</name>
<evidence type="ECO:0000313" key="3">
    <source>
        <dbReference type="Proteomes" id="UP000239236"/>
    </source>
</evidence>
<dbReference type="Pfam" id="PF01381">
    <property type="entry name" value="HTH_3"/>
    <property type="match status" value="1"/>
</dbReference>
<keyword evidence="3" id="KW-1185">Reference proteome</keyword>
<dbReference type="SUPFAM" id="SSF47413">
    <property type="entry name" value="lambda repressor-like DNA-binding domains"/>
    <property type="match status" value="1"/>
</dbReference>
<proteinExistence type="predicted"/>
<comment type="caution">
    <text evidence="2">The sequence shown here is derived from an EMBL/GenBank/DDBJ whole genome shotgun (WGS) entry which is preliminary data.</text>
</comment>
<dbReference type="PROSITE" id="PS50943">
    <property type="entry name" value="HTH_CROC1"/>
    <property type="match status" value="1"/>
</dbReference>
<evidence type="ECO:0000313" key="2">
    <source>
        <dbReference type="EMBL" id="PRT38293.1"/>
    </source>
</evidence>
<dbReference type="SMART" id="SM00530">
    <property type="entry name" value="HTH_XRE"/>
    <property type="match status" value="1"/>
</dbReference>
<dbReference type="RefSeq" id="WP_106102303.1">
    <property type="nucleotide sequence ID" value="NZ_PVRR01000005.1"/>
</dbReference>
<protein>
    <submittedName>
        <fullName evidence="2">XRE family transcriptional regulator</fullName>
    </submittedName>
</protein>
<feature type="domain" description="HTH cro/C1-type" evidence="1">
    <location>
        <begin position="12"/>
        <end position="67"/>
    </location>
</feature>
<dbReference type="Gene3D" id="1.10.260.40">
    <property type="entry name" value="lambda repressor-like DNA-binding domains"/>
    <property type="match status" value="1"/>
</dbReference>
<dbReference type="InterPro" id="IPR001387">
    <property type="entry name" value="Cro/C1-type_HTH"/>
</dbReference>
<organism evidence="2 3">
    <name type="scientific">Bacillus wiedmannii</name>
    <dbReference type="NCBI Taxonomy" id="1890302"/>
    <lineage>
        <taxon>Bacteria</taxon>
        <taxon>Bacillati</taxon>
        <taxon>Bacillota</taxon>
        <taxon>Bacilli</taxon>
        <taxon>Bacillales</taxon>
        <taxon>Bacillaceae</taxon>
        <taxon>Bacillus</taxon>
        <taxon>Bacillus cereus group</taxon>
    </lineage>
</organism>